<dbReference type="GeneID" id="62779945"/>
<gene>
    <name evidence="1" type="ORF">NCTC10571_01970</name>
</gene>
<dbReference type="AlphaFoldDB" id="A0A378NV88"/>
<dbReference type="EMBL" id="UGPP01000001">
    <property type="protein sequence ID" value="STY71797.1"/>
    <property type="molecule type" value="Genomic_DNA"/>
</dbReference>
<reference evidence="1 2" key="1">
    <citation type="submission" date="2018-06" db="EMBL/GenBank/DDBJ databases">
        <authorList>
            <consortium name="Pathogen Informatics"/>
            <person name="Doyle S."/>
        </authorList>
    </citation>
    <scope>NUCLEOTIDE SEQUENCE [LARGE SCALE GENOMIC DNA]</scope>
    <source>
        <strain evidence="1 2">NCTC10571</strain>
    </source>
</reference>
<evidence type="ECO:0000313" key="2">
    <source>
        <dbReference type="Proteomes" id="UP000255234"/>
    </source>
</evidence>
<protein>
    <submittedName>
        <fullName evidence="1">Uncharacterized protein</fullName>
    </submittedName>
</protein>
<accession>A0A378NV88</accession>
<dbReference type="RefSeq" id="WP_008539989.1">
    <property type="nucleotide sequence ID" value="NZ_UGPP01000001.1"/>
</dbReference>
<proteinExistence type="predicted"/>
<dbReference type="Proteomes" id="UP000255234">
    <property type="component" value="Unassembled WGS sequence"/>
</dbReference>
<sequence>MKQKRYHVIVSGTEFFLDVEQIGGTQDVPMIGRQENNISWNRYGREHINPSQKK</sequence>
<evidence type="ECO:0000313" key="1">
    <source>
        <dbReference type="EMBL" id="STY71797.1"/>
    </source>
</evidence>
<organism evidence="1 2">
    <name type="scientific">Megamonas hypermegale</name>
    <dbReference type="NCBI Taxonomy" id="158847"/>
    <lineage>
        <taxon>Bacteria</taxon>
        <taxon>Bacillati</taxon>
        <taxon>Bacillota</taxon>
        <taxon>Negativicutes</taxon>
        <taxon>Selenomonadales</taxon>
        <taxon>Selenomonadaceae</taxon>
        <taxon>Megamonas</taxon>
    </lineage>
</organism>
<name>A0A378NV88_9FIRM</name>